<keyword evidence="7" id="KW-1185">Reference proteome</keyword>
<evidence type="ECO:0000256" key="3">
    <source>
        <dbReference type="ARBA" id="ARBA00023125"/>
    </source>
</evidence>
<dbReference type="RefSeq" id="WP_008041279.1">
    <property type="nucleotide sequence ID" value="NZ_CH724149.1"/>
</dbReference>
<comment type="caution">
    <text evidence="6">The sequence shown here is derived from an EMBL/GenBank/DDBJ whole genome shotgun (WGS) entry which is preliminary data.</text>
</comment>
<dbReference type="Gene3D" id="1.10.10.10">
    <property type="entry name" value="Winged helix-like DNA-binding domain superfamily/Winged helix DNA-binding domain"/>
    <property type="match status" value="1"/>
</dbReference>
<evidence type="ECO:0000313" key="7">
    <source>
        <dbReference type="Proteomes" id="UP000005953"/>
    </source>
</evidence>
<dbReference type="HOGENOM" id="CLU_039613_2_0_6"/>
<dbReference type="InterPro" id="IPR036388">
    <property type="entry name" value="WH-like_DNA-bd_sf"/>
</dbReference>
<dbReference type="InterPro" id="IPR000847">
    <property type="entry name" value="LysR_HTH_N"/>
</dbReference>
<proteinExistence type="inferred from homology"/>
<name>A4BA34_9GAMM</name>
<organism evidence="6 7">
    <name type="scientific">Reinekea blandensis MED297</name>
    <dbReference type="NCBI Taxonomy" id="314283"/>
    <lineage>
        <taxon>Bacteria</taxon>
        <taxon>Pseudomonadati</taxon>
        <taxon>Pseudomonadota</taxon>
        <taxon>Gammaproteobacteria</taxon>
        <taxon>Oceanospirillales</taxon>
        <taxon>Saccharospirillaceae</taxon>
        <taxon>Reinekea</taxon>
    </lineage>
</organism>
<evidence type="ECO:0000313" key="6">
    <source>
        <dbReference type="EMBL" id="EAR10790.1"/>
    </source>
</evidence>
<gene>
    <name evidence="6" type="ORF">MED297_09781</name>
</gene>
<dbReference type="PANTHER" id="PTHR30537">
    <property type="entry name" value="HTH-TYPE TRANSCRIPTIONAL REGULATOR"/>
    <property type="match status" value="1"/>
</dbReference>
<dbReference type="GO" id="GO:0006351">
    <property type="term" value="P:DNA-templated transcription"/>
    <property type="evidence" value="ECO:0007669"/>
    <property type="project" value="TreeGrafter"/>
</dbReference>
<sequence length="303" mass="33966">MQTEDFKKWQTLRFDWNRARAFLLTAETGSLSAAGKALGLTQSTVGRQVSAFEAELGVALFERSATGLNITPTGLRLLERLRGMGSAANEFYLAATEASETLEGHIAISATQLAATYLLPPLVMELVRKNPGLSVDLMATNQSSDLRRREADIALRAYRPDQPDLIARKLRDDTYRFYASHDYVERMAGRLNAKHSQELTFIGFDQAHRIVDLLQSQGLNVSLDNFAIASNEHPAHWELTKQGAGIGLMLSEVGDQEPRVANVLPDIRLPTSELWIVAHRDVKTSRRLRLVWDFLIERMAQDY</sequence>
<evidence type="ECO:0000256" key="2">
    <source>
        <dbReference type="ARBA" id="ARBA00023015"/>
    </source>
</evidence>
<dbReference type="STRING" id="314283.MED297_09781"/>
<dbReference type="EMBL" id="AAOE01000002">
    <property type="protein sequence ID" value="EAR10790.1"/>
    <property type="molecule type" value="Genomic_DNA"/>
</dbReference>
<dbReference type="Pfam" id="PF00126">
    <property type="entry name" value="HTH_1"/>
    <property type="match status" value="1"/>
</dbReference>
<dbReference type="Gene3D" id="3.40.190.290">
    <property type="match status" value="1"/>
</dbReference>
<dbReference type="InterPro" id="IPR058163">
    <property type="entry name" value="LysR-type_TF_proteobact-type"/>
</dbReference>
<dbReference type="PANTHER" id="PTHR30537:SF3">
    <property type="entry name" value="TRANSCRIPTIONAL REGULATORY PROTEIN"/>
    <property type="match status" value="1"/>
</dbReference>
<dbReference type="InterPro" id="IPR036390">
    <property type="entry name" value="WH_DNA-bd_sf"/>
</dbReference>
<dbReference type="InterPro" id="IPR005119">
    <property type="entry name" value="LysR_subst-bd"/>
</dbReference>
<keyword evidence="4" id="KW-0804">Transcription</keyword>
<dbReference type="Pfam" id="PF03466">
    <property type="entry name" value="LysR_substrate"/>
    <property type="match status" value="1"/>
</dbReference>
<dbReference type="SUPFAM" id="SSF53850">
    <property type="entry name" value="Periplasmic binding protein-like II"/>
    <property type="match status" value="1"/>
</dbReference>
<dbReference type="PROSITE" id="PS50931">
    <property type="entry name" value="HTH_LYSR"/>
    <property type="match status" value="1"/>
</dbReference>
<dbReference type="Proteomes" id="UP000005953">
    <property type="component" value="Unassembled WGS sequence"/>
</dbReference>
<dbReference type="GO" id="GO:0043565">
    <property type="term" value="F:sequence-specific DNA binding"/>
    <property type="evidence" value="ECO:0007669"/>
    <property type="project" value="TreeGrafter"/>
</dbReference>
<accession>A4BA34</accession>
<dbReference type="AlphaFoldDB" id="A4BA34"/>
<dbReference type="OrthoDB" id="570111at2"/>
<protein>
    <submittedName>
        <fullName evidence="6">Transcriptional regulator</fullName>
    </submittedName>
</protein>
<keyword evidence="3" id="KW-0238">DNA-binding</keyword>
<dbReference type="SUPFAM" id="SSF46785">
    <property type="entry name" value="Winged helix' DNA-binding domain"/>
    <property type="match status" value="1"/>
</dbReference>
<keyword evidence="2" id="KW-0805">Transcription regulation</keyword>
<evidence type="ECO:0000256" key="1">
    <source>
        <dbReference type="ARBA" id="ARBA00009437"/>
    </source>
</evidence>
<evidence type="ECO:0000259" key="5">
    <source>
        <dbReference type="PROSITE" id="PS50931"/>
    </source>
</evidence>
<evidence type="ECO:0000256" key="4">
    <source>
        <dbReference type="ARBA" id="ARBA00023163"/>
    </source>
</evidence>
<feature type="domain" description="HTH lysR-type" evidence="5">
    <location>
        <begin position="14"/>
        <end position="71"/>
    </location>
</feature>
<dbReference type="GO" id="GO:0003700">
    <property type="term" value="F:DNA-binding transcription factor activity"/>
    <property type="evidence" value="ECO:0007669"/>
    <property type="project" value="InterPro"/>
</dbReference>
<comment type="similarity">
    <text evidence="1">Belongs to the LysR transcriptional regulatory family.</text>
</comment>
<reference evidence="6 7" key="1">
    <citation type="submission" date="2006-02" db="EMBL/GenBank/DDBJ databases">
        <authorList>
            <person name="Pinhassi J."/>
            <person name="Pedros-Alio C."/>
            <person name="Ferriera S."/>
            <person name="Johnson J."/>
            <person name="Kravitz S."/>
            <person name="Halpern A."/>
            <person name="Remington K."/>
            <person name="Beeson K."/>
            <person name="Tran B."/>
            <person name="Rogers Y.-H."/>
            <person name="Friedman R."/>
            <person name="Venter J.C."/>
        </authorList>
    </citation>
    <scope>NUCLEOTIDE SEQUENCE [LARGE SCALE GENOMIC DNA]</scope>
    <source>
        <strain evidence="6 7">MED297</strain>
    </source>
</reference>